<reference evidence="18" key="1">
    <citation type="journal article" date="2019" name="Microorganisms">
        <title>DNA Damage Response Pathways in Dinoflagellates.</title>
        <authorList>
            <person name="Li C."/>
            <person name="Wong J."/>
        </authorList>
    </citation>
    <scope>NUCLEOTIDE SEQUENCE</scope>
</reference>
<feature type="domain" description="XPG N-terminal" evidence="17">
    <location>
        <begin position="1"/>
        <end position="99"/>
    </location>
</feature>
<keyword evidence="6" id="KW-0255">Endonuclease</keyword>
<feature type="domain" description="XPG-I" evidence="16">
    <location>
        <begin position="141"/>
        <end position="209"/>
    </location>
</feature>
<evidence type="ECO:0000256" key="1">
    <source>
        <dbReference type="ARBA" id="ARBA00001946"/>
    </source>
</evidence>
<keyword evidence="5" id="KW-0479">Metal-binding</keyword>
<keyword evidence="12" id="KW-0496">Mitochondrion</keyword>
<dbReference type="CDD" id="cd09901">
    <property type="entry name" value="H3TH_FEN1-like"/>
    <property type="match status" value="1"/>
</dbReference>
<dbReference type="GO" id="GO:0017108">
    <property type="term" value="F:5'-flap endonuclease activity"/>
    <property type="evidence" value="ECO:0007669"/>
    <property type="project" value="TreeGrafter"/>
</dbReference>
<evidence type="ECO:0000256" key="4">
    <source>
        <dbReference type="ARBA" id="ARBA00022722"/>
    </source>
</evidence>
<keyword evidence="3" id="KW-0597">Phosphoprotein</keyword>
<dbReference type="SUPFAM" id="SSF88723">
    <property type="entry name" value="PIN domain-like"/>
    <property type="match status" value="1"/>
</dbReference>
<comment type="subcellular location">
    <subcellularLocation>
        <location evidence="2">Nucleus</location>
    </subcellularLocation>
</comment>
<dbReference type="SUPFAM" id="SSF47807">
    <property type="entry name" value="5' to 3' exonuclease, C-terminal subdomain"/>
    <property type="match status" value="1"/>
</dbReference>
<dbReference type="CDD" id="cd09857">
    <property type="entry name" value="PIN_EXO1"/>
    <property type="match status" value="1"/>
</dbReference>
<dbReference type="SMART" id="SM00485">
    <property type="entry name" value="XPGN"/>
    <property type="match status" value="1"/>
</dbReference>
<keyword evidence="9 18" id="KW-0269">Exonuclease</keyword>
<protein>
    <submittedName>
        <fullName evidence="18">Exonuclease 1</fullName>
    </submittedName>
</protein>
<dbReference type="GO" id="GO:0005634">
    <property type="term" value="C:nucleus"/>
    <property type="evidence" value="ECO:0007669"/>
    <property type="project" value="UniProtKB-SubCell"/>
</dbReference>
<comment type="cofactor">
    <cofactor evidence="1">
        <name>Mg(2+)</name>
        <dbReference type="ChEBI" id="CHEBI:18420"/>
    </cofactor>
</comment>
<dbReference type="GO" id="GO:0006281">
    <property type="term" value="P:DNA repair"/>
    <property type="evidence" value="ECO:0007669"/>
    <property type="project" value="UniProtKB-KW"/>
</dbReference>
<evidence type="ECO:0000259" key="17">
    <source>
        <dbReference type="SMART" id="SM00485"/>
    </source>
</evidence>
<dbReference type="FunFam" id="3.40.50.1010:FF:000111">
    <property type="entry name" value="Exonuclease 1"/>
    <property type="match status" value="1"/>
</dbReference>
<keyword evidence="10" id="KW-0460">Magnesium</keyword>
<evidence type="ECO:0000259" key="16">
    <source>
        <dbReference type="SMART" id="SM00484"/>
    </source>
</evidence>
<evidence type="ECO:0000256" key="13">
    <source>
        <dbReference type="ARBA" id="ARBA00023204"/>
    </source>
</evidence>
<evidence type="ECO:0000256" key="9">
    <source>
        <dbReference type="ARBA" id="ARBA00022839"/>
    </source>
</evidence>
<dbReference type="SMART" id="SM00279">
    <property type="entry name" value="HhH2"/>
    <property type="match status" value="1"/>
</dbReference>
<evidence type="ECO:0000256" key="3">
    <source>
        <dbReference type="ARBA" id="ARBA00022553"/>
    </source>
</evidence>
<evidence type="ECO:0000256" key="2">
    <source>
        <dbReference type="ARBA" id="ARBA00004123"/>
    </source>
</evidence>
<dbReference type="GO" id="GO:0004527">
    <property type="term" value="F:exonuclease activity"/>
    <property type="evidence" value="ECO:0007669"/>
    <property type="project" value="UniProtKB-KW"/>
</dbReference>
<dbReference type="GO" id="GO:0003677">
    <property type="term" value="F:DNA binding"/>
    <property type="evidence" value="ECO:0007669"/>
    <property type="project" value="UniProtKB-KW"/>
</dbReference>
<evidence type="ECO:0000256" key="14">
    <source>
        <dbReference type="ARBA" id="ARBA00023242"/>
    </source>
</evidence>
<evidence type="ECO:0000256" key="10">
    <source>
        <dbReference type="ARBA" id="ARBA00022842"/>
    </source>
</evidence>
<keyword evidence="7" id="KW-0227">DNA damage</keyword>
<dbReference type="InterPro" id="IPR006084">
    <property type="entry name" value="XPG/Rad2"/>
</dbReference>
<dbReference type="Gene3D" id="1.10.150.20">
    <property type="entry name" value="5' to 3' exonuclease, C-terminal subdomain"/>
    <property type="match status" value="1"/>
</dbReference>
<evidence type="ECO:0000313" key="18">
    <source>
        <dbReference type="EMBL" id="QDO16197.1"/>
    </source>
</evidence>
<evidence type="ECO:0000256" key="12">
    <source>
        <dbReference type="ARBA" id="ARBA00023128"/>
    </source>
</evidence>
<sequence length="516" mass="53614">MGVSGLLKALGDVQREVHISEYRGLGVALDAYCFLHRGKYACAEALLAGKPTTAYVQPVLDVVELLRANGAEPFAVFDGGPLPAKREAEEVRRRARESAQWRAGALLRAGGGGAQQQAAKFFSSAVDVTPEMASECVRRLRAMGVACIVAPCEADAQLAHLALTGRVQACVTEDVDLLAYGCQRVLFGLDAQGRGREIRLEDVERSRGLAPYRMTPESLPDLCVLSGCDYLPAIPRLGVKTAAQLLHRSRGDVQRALLLARREGFAVPDGYHQRFAEARLVYVSQTVFHLKEGGLRPLRPLPAGAEPQPGRLGPGADAVPDEVARAVAEGRAHPVTLQPFVGVPGTGAGAVVATSDAAGASTTACEAALCMSSQSSAACASQQFRPPRQLSVQQASAGPGRAGAPALVAAAATQPLAPPASMAALALGVPQQEPGPQGVLVPAEMGTAPAAAAAGAAIPRPARDVAESVVVAFRPPRLLSGTQPGMGMAQLVPGSNPLKDDASAKRRRIGCRIACM</sequence>
<keyword evidence="8" id="KW-0378">Hydrolase</keyword>
<dbReference type="InterPro" id="IPR006085">
    <property type="entry name" value="XPG_DNA_repair_N"/>
</dbReference>
<dbReference type="Pfam" id="PF00752">
    <property type="entry name" value="XPG_N"/>
    <property type="match status" value="1"/>
</dbReference>
<organism evidence="18">
    <name type="scientific">Lingulaulax polyedra</name>
    <name type="common">Dinoflagellate</name>
    <name type="synonym">Lingulodinium polyedra</name>
    <dbReference type="NCBI Taxonomy" id="160621"/>
    <lineage>
        <taxon>Eukaryota</taxon>
        <taxon>Sar</taxon>
        <taxon>Alveolata</taxon>
        <taxon>Dinophyceae</taxon>
        <taxon>Gonyaulacales</taxon>
        <taxon>Lingulodiniaceae</taxon>
        <taxon>Lingulaulax</taxon>
    </lineage>
</organism>
<evidence type="ECO:0000256" key="15">
    <source>
        <dbReference type="SAM" id="MobiDB-lite"/>
    </source>
</evidence>
<dbReference type="InterPro" id="IPR029060">
    <property type="entry name" value="PIN-like_dom_sf"/>
</dbReference>
<feature type="region of interest" description="Disordered" evidence="15">
    <location>
        <begin position="482"/>
        <end position="503"/>
    </location>
</feature>
<dbReference type="Gene3D" id="3.40.50.1010">
    <property type="entry name" value="5'-nuclease"/>
    <property type="match status" value="1"/>
</dbReference>
<proteinExistence type="evidence at transcript level"/>
<evidence type="ECO:0000256" key="6">
    <source>
        <dbReference type="ARBA" id="ARBA00022759"/>
    </source>
</evidence>
<dbReference type="SMART" id="SM00484">
    <property type="entry name" value="XPGI"/>
    <property type="match status" value="1"/>
</dbReference>
<keyword evidence="11" id="KW-0238">DNA-binding</keyword>
<dbReference type="InterPro" id="IPR008918">
    <property type="entry name" value="HhH2"/>
</dbReference>
<dbReference type="GO" id="GO:0046872">
    <property type="term" value="F:metal ion binding"/>
    <property type="evidence" value="ECO:0007669"/>
    <property type="project" value="UniProtKB-KW"/>
</dbReference>
<dbReference type="AlphaFoldDB" id="A0A516AFW3"/>
<evidence type="ECO:0000256" key="7">
    <source>
        <dbReference type="ARBA" id="ARBA00022763"/>
    </source>
</evidence>
<accession>A0A516AFW3</accession>
<dbReference type="EMBL" id="MN125730">
    <property type="protein sequence ID" value="QDO16197.1"/>
    <property type="molecule type" value="mRNA"/>
</dbReference>
<dbReference type="InterPro" id="IPR036279">
    <property type="entry name" value="5-3_exonuclease_C_sf"/>
</dbReference>
<dbReference type="PANTHER" id="PTHR11081:SF9">
    <property type="entry name" value="FLAP ENDONUCLEASE 1"/>
    <property type="match status" value="1"/>
</dbReference>
<dbReference type="InterPro" id="IPR006086">
    <property type="entry name" value="XPG-I_dom"/>
</dbReference>
<evidence type="ECO:0000256" key="8">
    <source>
        <dbReference type="ARBA" id="ARBA00022801"/>
    </source>
</evidence>
<name>A0A516AFW3_LINPO</name>
<evidence type="ECO:0000256" key="5">
    <source>
        <dbReference type="ARBA" id="ARBA00022723"/>
    </source>
</evidence>
<dbReference type="PANTHER" id="PTHR11081">
    <property type="entry name" value="FLAP ENDONUCLEASE FAMILY MEMBER"/>
    <property type="match status" value="1"/>
</dbReference>
<keyword evidence="4" id="KW-0540">Nuclease</keyword>
<keyword evidence="13" id="KW-0234">DNA repair</keyword>
<dbReference type="Pfam" id="PF00867">
    <property type="entry name" value="XPG_I"/>
    <property type="match status" value="1"/>
</dbReference>
<evidence type="ECO:0000256" key="11">
    <source>
        <dbReference type="ARBA" id="ARBA00023125"/>
    </source>
</evidence>
<dbReference type="PRINTS" id="PR00853">
    <property type="entry name" value="XPGRADSUPER"/>
</dbReference>
<dbReference type="InterPro" id="IPR044752">
    <property type="entry name" value="PIN-like_EXO1"/>
</dbReference>
<keyword evidence="14" id="KW-0539">Nucleus</keyword>